<keyword evidence="3" id="KW-1185">Reference proteome</keyword>
<dbReference type="EMBL" id="BMHI01000006">
    <property type="protein sequence ID" value="GGB44551.1"/>
    <property type="molecule type" value="Genomic_DNA"/>
</dbReference>
<reference evidence="2" key="1">
    <citation type="journal article" date="2014" name="Int. J. Syst. Evol. Microbiol.">
        <title>Complete genome sequence of Corynebacterium casei LMG S-19264T (=DSM 44701T), isolated from a smear-ripened cheese.</title>
        <authorList>
            <consortium name="US DOE Joint Genome Institute (JGI-PGF)"/>
            <person name="Walter F."/>
            <person name="Albersmeier A."/>
            <person name="Kalinowski J."/>
            <person name="Ruckert C."/>
        </authorList>
    </citation>
    <scope>NUCLEOTIDE SEQUENCE</scope>
    <source>
        <strain evidence="2">CGMCC 1.15085</strain>
    </source>
</reference>
<evidence type="ECO:0000313" key="3">
    <source>
        <dbReference type="Proteomes" id="UP000636793"/>
    </source>
</evidence>
<dbReference type="Proteomes" id="UP000636793">
    <property type="component" value="Unassembled WGS sequence"/>
</dbReference>
<protein>
    <submittedName>
        <fullName evidence="2">Uncharacterized protein</fullName>
    </submittedName>
</protein>
<organism evidence="2 3">
    <name type="scientific">Flexivirga endophytica</name>
    <dbReference type="NCBI Taxonomy" id="1849103"/>
    <lineage>
        <taxon>Bacteria</taxon>
        <taxon>Bacillati</taxon>
        <taxon>Actinomycetota</taxon>
        <taxon>Actinomycetes</taxon>
        <taxon>Micrococcales</taxon>
        <taxon>Dermacoccaceae</taxon>
        <taxon>Flexivirga</taxon>
    </lineage>
</organism>
<name>A0A916TGV6_9MICO</name>
<sequence>MTDQQSGPSAGGEQPPQDDQPQPRKRTHRRATRPATGGDPTADVPPRPGRDDTDAGWAPDAPDSNDTPRKNKRDKSDADREESAQDRWWREQRPPHWG</sequence>
<accession>A0A916TGV6</accession>
<dbReference type="AlphaFoldDB" id="A0A916TGV6"/>
<comment type="caution">
    <text evidence="2">The sequence shown here is derived from an EMBL/GenBank/DDBJ whole genome shotgun (WGS) entry which is preliminary data.</text>
</comment>
<feature type="compositionally biased region" description="Basic and acidic residues" evidence="1">
    <location>
        <begin position="66"/>
        <end position="98"/>
    </location>
</feature>
<feature type="region of interest" description="Disordered" evidence="1">
    <location>
        <begin position="1"/>
        <end position="98"/>
    </location>
</feature>
<feature type="compositionally biased region" description="Basic residues" evidence="1">
    <location>
        <begin position="23"/>
        <end position="32"/>
    </location>
</feature>
<gene>
    <name evidence="2" type="ORF">GCM10011492_39540</name>
</gene>
<reference evidence="2" key="2">
    <citation type="submission" date="2020-09" db="EMBL/GenBank/DDBJ databases">
        <authorList>
            <person name="Sun Q."/>
            <person name="Zhou Y."/>
        </authorList>
    </citation>
    <scope>NUCLEOTIDE SEQUENCE</scope>
    <source>
        <strain evidence="2">CGMCC 1.15085</strain>
    </source>
</reference>
<dbReference type="RefSeq" id="WP_188838778.1">
    <property type="nucleotide sequence ID" value="NZ_BMHI01000006.1"/>
</dbReference>
<evidence type="ECO:0000313" key="2">
    <source>
        <dbReference type="EMBL" id="GGB44551.1"/>
    </source>
</evidence>
<evidence type="ECO:0000256" key="1">
    <source>
        <dbReference type="SAM" id="MobiDB-lite"/>
    </source>
</evidence>
<proteinExistence type="predicted"/>